<evidence type="ECO:0000256" key="1">
    <source>
        <dbReference type="SAM" id="Coils"/>
    </source>
</evidence>
<evidence type="ECO:0000256" key="2">
    <source>
        <dbReference type="SAM" id="SignalP"/>
    </source>
</evidence>
<name>A0A9D1UWN3_9LACO</name>
<dbReference type="Pfam" id="PF01476">
    <property type="entry name" value="LysM"/>
    <property type="match status" value="1"/>
</dbReference>
<feature type="signal peptide" evidence="2">
    <location>
        <begin position="1"/>
        <end position="25"/>
    </location>
</feature>
<evidence type="ECO:0000259" key="3">
    <source>
        <dbReference type="PROSITE" id="PS51782"/>
    </source>
</evidence>
<organism evidence="4 5">
    <name type="scientific">Candidatus Ligilactobacillus excrementigallinarum</name>
    <dbReference type="NCBI Taxonomy" id="2838641"/>
    <lineage>
        <taxon>Bacteria</taxon>
        <taxon>Bacillati</taxon>
        <taxon>Bacillota</taxon>
        <taxon>Bacilli</taxon>
        <taxon>Lactobacillales</taxon>
        <taxon>Lactobacillaceae</taxon>
        <taxon>Ligilactobacillus</taxon>
    </lineage>
</organism>
<reference evidence="4" key="1">
    <citation type="journal article" date="2021" name="PeerJ">
        <title>Extensive microbial diversity within the chicken gut microbiome revealed by metagenomics and culture.</title>
        <authorList>
            <person name="Gilroy R."/>
            <person name="Ravi A."/>
            <person name="Getino M."/>
            <person name="Pursley I."/>
            <person name="Horton D.L."/>
            <person name="Alikhan N.F."/>
            <person name="Baker D."/>
            <person name="Gharbi K."/>
            <person name="Hall N."/>
            <person name="Watson M."/>
            <person name="Adriaenssens E.M."/>
            <person name="Foster-Nyarko E."/>
            <person name="Jarju S."/>
            <person name="Secka A."/>
            <person name="Antonio M."/>
            <person name="Oren A."/>
            <person name="Chaudhuri R.R."/>
            <person name="La Ragione R."/>
            <person name="Hildebrand F."/>
            <person name="Pallen M.J."/>
        </authorList>
    </citation>
    <scope>NUCLEOTIDE SEQUENCE</scope>
    <source>
        <strain evidence="4">6627</strain>
    </source>
</reference>
<feature type="chain" id="PRO_5038888150" evidence="2">
    <location>
        <begin position="26"/>
        <end position="153"/>
    </location>
</feature>
<keyword evidence="2" id="KW-0732">Signal</keyword>
<dbReference type="SMART" id="SM00257">
    <property type="entry name" value="LysM"/>
    <property type="match status" value="1"/>
</dbReference>
<dbReference type="InterPro" id="IPR036779">
    <property type="entry name" value="LysM_dom_sf"/>
</dbReference>
<evidence type="ECO:0000313" key="5">
    <source>
        <dbReference type="Proteomes" id="UP000823963"/>
    </source>
</evidence>
<dbReference type="Gene3D" id="3.10.350.10">
    <property type="entry name" value="LysM domain"/>
    <property type="match status" value="1"/>
</dbReference>
<accession>A0A9D1UWN3</accession>
<feature type="domain" description="LysM" evidence="3">
    <location>
        <begin position="26"/>
        <end position="70"/>
    </location>
</feature>
<dbReference type="SUPFAM" id="SSF54106">
    <property type="entry name" value="LysM domain"/>
    <property type="match status" value="1"/>
</dbReference>
<protein>
    <submittedName>
        <fullName evidence="4">LysM peptidoglycan-binding domain-containing protein</fullName>
    </submittedName>
</protein>
<dbReference type="AlphaFoldDB" id="A0A9D1UWN3"/>
<feature type="non-terminal residue" evidence="4">
    <location>
        <position position="153"/>
    </location>
</feature>
<dbReference type="Proteomes" id="UP000823963">
    <property type="component" value="Unassembled WGS sequence"/>
</dbReference>
<sequence>MKLNKVLVSAATLSGIVAATTAANADNVQVKAGDTVSELAEKYHTTIDEIQKANHLKDINFITVGQNLYIPTANDQADIQTEQTNVQQQNEQAQLAAQQAAAKKQAEINAQQAAAAKKQAEIAVQQAAAKKQAEINAQQAAAAKKQAEIAVQQ</sequence>
<evidence type="ECO:0000313" key="4">
    <source>
        <dbReference type="EMBL" id="HIX01820.1"/>
    </source>
</evidence>
<gene>
    <name evidence="4" type="ORF">H9861_03600</name>
</gene>
<dbReference type="EMBL" id="DXFP01000029">
    <property type="protein sequence ID" value="HIX01820.1"/>
    <property type="molecule type" value="Genomic_DNA"/>
</dbReference>
<proteinExistence type="predicted"/>
<keyword evidence="1" id="KW-0175">Coiled coil</keyword>
<dbReference type="PROSITE" id="PS51782">
    <property type="entry name" value="LYSM"/>
    <property type="match status" value="1"/>
</dbReference>
<dbReference type="CDD" id="cd00118">
    <property type="entry name" value="LysM"/>
    <property type="match status" value="1"/>
</dbReference>
<comment type="caution">
    <text evidence="4">The sequence shown here is derived from an EMBL/GenBank/DDBJ whole genome shotgun (WGS) entry which is preliminary data.</text>
</comment>
<reference evidence="4" key="2">
    <citation type="submission" date="2021-04" db="EMBL/GenBank/DDBJ databases">
        <authorList>
            <person name="Gilroy R."/>
        </authorList>
    </citation>
    <scope>NUCLEOTIDE SEQUENCE</scope>
    <source>
        <strain evidence="4">6627</strain>
    </source>
</reference>
<dbReference type="InterPro" id="IPR018392">
    <property type="entry name" value="LysM"/>
</dbReference>
<feature type="coiled-coil region" evidence="1">
    <location>
        <begin position="79"/>
        <end position="150"/>
    </location>
</feature>